<comment type="caution">
    <text evidence="1">The sequence shown here is derived from an EMBL/GenBank/DDBJ whole genome shotgun (WGS) entry which is preliminary data.</text>
</comment>
<dbReference type="Proteomes" id="UP000240653">
    <property type="component" value="Unassembled WGS sequence"/>
</dbReference>
<dbReference type="AlphaFoldDB" id="A0A2P7SE60"/>
<evidence type="ECO:0000313" key="2">
    <source>
        <dbReference type="Proteomes" id="UP000240653"/>
    </source>
</evidence>
<reference evidence="1 2" key="1">
    <citation type="submission" date="2018-03" db="EMBL/GenBank/DDBJ databases">
        <title>The draft genome of Mesorhizobium soli JCM 19897.</title>
        <authorList>
            <person name="Li L."/>
            <person name="Liu L."/>
            <person name="Liang L."/>
            <person name="Wang T."/>
            <person name="Zhang X."/>
        </authorList>
    </citation>
    <scope>NUCLEOTIDE SEQUENCE [LARGE SCALE GENOMIC DNA]</scope>
    <source>
        <strain evidence="1 2">JCM 19897</strain>
    </source>
</reference>
<organism evidence="1 2">
    <name type="scientific">Pseudaminobacter soli</name>
    <name type="common">ex Li et al. 2025</name>
    <dbReference type="NCBI Taxonomy" id="1295366"/>
    <lineage>
        <taxon>Bacteria</taxon>
        <taxon>Pseudomonadati</taxon>
        <taxon>Pseudomonadota</taxon>
        <taxon>Alphaproteobacteria</taxon>
        <taxon>Hyphomicrobiales</taxon>
        <taxon>Phyllobacteriaceae</taxon>
        <taxon>Pseudaminobacter</taxon>
    </lineage>
</organism>
<gene>
    <name evidence="1" type="ORF">C7I85_12010</name>
</gene>
<evidence type="ECO:0000313" key="1">
    <source>
        <dbReference type="EMBL" id="PSJ60760.1"/>
    </source>
</evidence>
<dbReference type="RefSeq" id="WP_106724225.1">
    <property type="nucleotide sequence ID" value="NZ_PXYL01000005.1"/>
</dbReference>
<dbReference type="EMBL" id="PXYL01000005">
    <property type="protein sequence ID" value="PSJ60760.1"/>
    <property type="molecule type" value="Genomic_DNA"/>
</dbReference>
<accession>A0A2P7SE60</accession>
<proteinExistence type="predicted"/>
<keyword evidence="2" id="KW-1185">Reference proteome</keyword>
<sequence length="64" mass="6986">MTAQQKLNAKVSKLNVAMLKDMATKLIVDTRAEADIVLSATLDALMAKMPEDQFVAFCEELEAA</sequence>
<name>A0A2P7SE60_9HYPH</name>
<protein>
    <submittedName>
        <fullName evidence="1">Uncharacterized protein</fullName>
    </submittedName>
</protein>